<feature type="binding site" evidence="10">
    <location>
        <position position="305"/>
    </location>
    <ligand>
        <name>Zn(2+)</name>
        <dbReference type="ChEBI" id="CHEBI:29105"/>
    </ligand>
</feature>
<dbReference type="GO" id="GO:0046872">
    <property type="term" value="F:metal ion binding"/>
    <property type="evidence" value="ECO:0007669"/>
    <property type="project" value="UniProtKB-KW"/>
</dbReference>
<comment type="caution">
    <text evidence="13">The sequence shown here is derived from an EMBL/GenBank/DDBJ whole genome shotgun (WGS) entry which is preliminary data.</text>
</comment>
<dbReference type="Proteomes" id="UP001156666">
    <property type="component" value="Unassembled WGS sequence"/>
</dbReference>
<dbReference type="Gene3D" id="1.10.40.50">
    <property type="entry name" value="Probable gtpase engc, domain 3"/>
    <property type="match status" value="1"/>
</dbReference>
<dbReference type="PANTHER" id="PTHR32120:SF10">
    <property type="entry name" value="SMALL RIBOSOMAL SUBUNIT BIOGENESIS GTPASE RSGA"/>
    <property type="match status" value="1"/>
</dbReference>
<keyword evidence="7 10" id="KW-0862">Zinc</keyword>
<comment type="subunit">
    <text evidence="10">Monomer. Associates with 30S ribosomal subunit, binds 16S rRNA.</text>
</comment>
<evidence type="ECO:0000256" key="2">
    <source>
        <dbReference type="ARBA" id="ARBA00022517"/>
    </source>
</evidence>
<name>A0AA37SLU1_9BACT</name>
<comment type="similarity">
    <text evidence="10">Belongs to the TRAFAC class YlqF/YawG GTPase family. RsgA subfamily.</text>
</comment>
<comment type="cofactor">
    <cofactor evidence="10">
        <name>Zn(2+)</name>
        <dbReference type="ChEBI" id="CHEBI:29105"/>
    </cofactor>
    <text evidence="10">Binds 1 zinc ion per subunit.</text>
</comment>
<dbReference type="GO" id="GO:0005525">
    <property type="term" value="F:GTP binding"/>
    <property type="evidence" value="ECO:0007669"/>
    <property type="project" value="UniProtKB-UniRule"/>
</dbReference>
<comment type="subcellular location">
    <subcellularLocation>
        <location evidence="10">Cytoplasm</location>
    </subcellularLocation>
</comment>
<evidence type="ECO:0000259" key="11">
    <source>
        <dbReference type="PROSITE" id="PS50936"/>
    </source>
</evidence>
<evidence type="ECO:0000256" key="3">
    <source>
        <dbReference type="ARBA" id="ARBA00022723"/>
    </source>
</evidence>
<feature type="binding site" evidence="10">
    <location>
        <position position="310"/>
    </location>
    <ligand>
        <name>Zn(2+)</name>
        <dbReference type="ChEBI" id="CHEBI:29105"/>
    </ligand>
</feature>
<keyword evidence="14" id="KW-1185">Reference proteome</keyword>
<proteinExistence type="inferred from homology"/>
<keyword evidence="9 10" id="KW-0342">GTP-binding</keyword>
<feature type="binding site" evidence="10">
    <location>
        <position position="318"/>
    </location>
    <ligand>
        <name>Zn(2+)</name>
        <dbReference type="ChEBI" id="CHEBI:29105"/>
    </ligand>
</feature>
<keyword evidence="2 10" id="KW-0690">Ribosome biogenesis</keyword>
<evidence type="ECO:0000313" key="14">
    <source>
        <dbReference type="Proteomes" id="UP001156666"/>
    </source>
</evidence>
<accession>A0AA37SLU1</accession>
<dbReference type="InterPro" id="IPR010914">
    <property type="entry name" value="RsgA_GTPase_dom"/>
</dbReference>
<evidence type="ECO:0000256" key="1">
    <source>
        <dbReference type="ARBA" id="ARBA00022490"/>
    </source>
</evidence>
<keyword evidence="8 10" id="KW-0694">RNA-binding</keyword>
<dbReference type="InterPro" id="IPR027417">
    <property type="entry name" value="P-loop_NTPase"/>
</dbReference>
<evidence type="ECO:0000259" key="12">
    <source>
        <dbReference type="PROSITE" id="PS51721"/>
    </source>
</evidence>
<feature type="binding site" evidence="10">
    <location>
        <position position="312"/>
    </location>
    <ligand>
        <name>Zn(2+)</name>
        <dbReference type="ChEBI" id="CHEBI:29105"/>
    </ligand>
</feature>
<dbReference type="GO" id="GO:0019843">
    <property type="term" value="F:rRNA binding"/>
    <property type="evidence" value="ECO:0007669"/>
    <property type="project" value="UniProtKB-KW"/>
</dbReference>
<dbReference type="SUPFAM" id="SSF52540">
    <property type="entry name" value="P-loop containing nucleoside triphosphate hydrolases"/>
    <property type="match status" value="1"/>
</dbReference>
<dbReference type="GO" id="GO:0005737">
    <property type="term" value="C:cytoplasm"/>
    <property type="evidence" value="ECO:0007669"/>
    <property type="project" value="UniProtKB-SubCell"/>
</dbReference>
<evidence type="ECO:0000256" key="5">
    <source>
        <dbReference type="ARBA" id="ARBA00022741"/>
    </source>
</evidence>
<feature type="domain" description="CP-type G" evidence="12">
    <location>
        <begin position="124"/>
        <end position="282"/>
    </location>
</feature>
<dbReference type="SUPFAM" id="SSF50249">
    <property type="entry name" value="Nucleic acid-binding proteins"/>
    <property type="match status" value="1"/>
</dbReference>
<evidence type="ECO:0000256" key="6">
    <source>
        <dbReference type="ARBA" id="ARBA00022801"/>
    </source>
</evidence>
<feature type="domain" description="EngC GTPase" evidence="11">
    <location>
        <begin position="132"/>
        <end position="280"/>
    </location>
</feature>
<keyword evidence="1 10" id="KW-0963">Cytoplasm</keyword>
<feature type="binding site" evidence="10">
    <location>
        <begin position="224"/>
        <end position="232"/>
    </location>
    <ligand>
        <name>GTP</name>
        <dbReference type="ChEBI" id="CHEBI:37565"/>
    </ligand>
</feature>
<keyword evidence="3 10" id="KW-0479">Metal-binding</keyword>
<evidence type="ECO:0000256" key="10">
    <source>
        <dbReference type="HAMAP-Rule" id="MF_01820"/>
    </source>
</evidence>
<dbReference type="Gene3D" id="2.40.50.140">
    <property type="entry name" value="Nucleic acid-binding proteins"/>
    <property type="match status" value="1"/>
</dbReference>
<feature type="binding site" evidence="10">
    <location>
        <begin position="171"/>
        <end position="174"/>
    </location>
    <ligand>
        <name>GTP</name>
        <dbReference type="ChEBI" id="CHEBI:37565"/>
    </ligand>
</feature>
<evidence type="ECO:0000256" key="7">
    <source>
        <dbReference type="ARBA" id="ARBA00022833"/>
    </source>
</evidence>
<dbReference type="InterPro" id="IPR004881">
    <property type="entry name" value="Ribosome_biogen_GTPase_RsgA"/>
</dbReference>
<dbReference type="InterPro" id="IPR012340">
    <property type="entry name" value="NA-bd_OB-fold"/>
</dbReference>
<sequence>MRWKDVQDTPDRNQTFYFQINQQMTIEDLGYNEVLEDQRKENGFAAFDFGRIISEHKERYTIKTPEAEYEAELLGRLRFTAETRYDFPAVGDWVAFSEYDEGKALIHGIFPRYSVIERQAVGKSSDVQIIATNIDYGIIVQAVDRDFNLNRLERYLIICNASRVSPIIVLSKIDLVDEKVLNEYIGSVHTRMKDVPVVCVSHDAGGYKALTPYIKKGKTYCLLGSSGVGKSTLLNNLAGADVMETSEISTSVNKGRHTTSHRELSVLENGAIIIDNPGMREVGISDSNQGLEITFDTIMEYANQCKYSDCRHVEERGCAVLAALENGEIDEAAYDNFRKLEKEKMYFEANKIDRKKKEKDFGKMIKNIQKDRRKNKY</sequence>
<evidence type="ECO:0000256" key="4">
    <source>
        <dbReference type="ARBA" id="ARBA00022730"/>
    </source>
</evidence>
<evidence type="ECO:0000256" key="9">
    <source>
        <dbReference type="ARBA" id="ARBA00023134"/>
    </source>
</evidence>
<keyword evidence="4 10" id="KW-0699">rRNA-binding</keyword>
<comment type="function">
    <text evidence="10">One of several proteins that assist in the late maturation steps of the functional core of the 30S ribosomal subunit. Helps release RbfA from mature subunits. May play a role in the assembly of ribosomal proteins into the subunit. Circularly permuted GTPase that catalyzes slow GTP hydrolysis, GTPase activity is stimulated by the 30S ribosomal subunit.</text>
</comment>
<dbReference type="EC" id="3.6.1.-" evidence="10"/>
<dbReference type="InterPro" id="IPR030378">
    <property type="entry name" value="G_CP_dom"/>
</dbReference>
<evidence type="ECO:0000256" key="8">
    <source>
        <dbReference type="ARBA" id="ARBA00022884"/>
    </source>
</evidence>
<protein>
    <recommendedName>
        <fullName evidence="10">Small ribosomal subunit biogenesis GTPase RsgA</fullName>
        <ecNumber evidence="10">3.6.1.-</ecNumber>
    </recommendedName>
</protein>
<dbReference type="PANTHER" id="PTHR32120">
    <property type="entry name" value="SMALL RIBOSOMAL SUBUNIT BIOGENESIS GTPASE RSGA"/>
    <property type="match status" value="1"/>
</dbReference>
<gene>
    <name evidence="10" type="primary">rsgA</name>
    <name evidence="13" type="ORF">GCM10007940_13710</name>
</gene>
<dbReference type="HAMAP" id="MF_01820">
    <property type="entry name" value="GTPase_RsgA"/>
    <property type="match status" value="1"/>
</dbReference>
<dbReference type="NCBIfam" id="TIGR00157">
    <property type="entry name" value="ribosome small subunit-dependent GTPase A"/>
    <property type="match status" value="1"/>
</dbReference>
<keyword evidence="6 10" id="KW-0378">Hydrolase</keyword>
<dbReference type="GO" id="GO:0003924">
    <property type="term" value="F:GTPase activity"/>
    <property type="evidence" value="ECO:0007669"/>
    <property type="project" value="UniProtKB-UniRule"/>
</dbReference>
<dbReference type="Pfam" id="PF03193">
    <property type="entry name" value="RsgA_GTPase"/>
    <property type="match status" value="1"/>
</dbReference>
<reference evidence="13" key="1">
    <citation type="journal article" date="2014" name="Int. J. Syst. Evol. Microbiol.">
        <title>Complete genome sequence of Corynebacterium casei LMG S-19264T (=DSM 44701T), isolated from a smear-ripened cheese.</title>
        <authorList>
            <consortium name="US DOE Joint Genome Institute (JGI-PGF)"/>
            <person name="Walter F."/>
            <person name="Albersmeier A."/>
            <person name="Kalinowski J."/>
            <person name="Ruckert C."/>
        </authorList>
    </citation>
    <scope>NUCLEOTIDE SEQUENCE</scope>
    <source>
        <strain evidence="13">NBRC 108769</strain>
    </source>
</reference>
<evidence type="ECO:0000313" key="13">
    <source>
        <dbReference type="EMBL" id="GLR16756.1"/>
    </source>
</evidence>
<dbReference type="Gene3D" id="3.40.50.300">
    <property type="entry name" value="P-loop containing nucleotide triphosphate hydrolases"/>
    <property type="match status" value="1"/>
</dbReference>
<organism evidence="13 14">
    <name type="scientific">Portibacter lacus</name>
    <dbReference type="NCBI Taxonomy" id="1099794"/>
    <lineage>
        <taxon>Bacteria</taxon>
        <taxon>Pseudomonadati</taxon>
        <taxon>Bacteroidota</taxon>
        <taxon>Saprospiria</taxon>
        <taxon>Saprospirales</taxon>
        <taxon>Haliscomenobacteraceae</taxon>
        <taxon>Portibacter</taxon>
    </lineage>
</organism>
<dbReference type="GO" id="GO:0042274">
    <property type="term" value="P:ribosomal small subunit biogenesis"/>
    <property type="evidence" value="ECO:0007669"/>
    <property type="project" value="UniProtKB-UniRule"/>
</dbReference>
<dbReference type="PROSITE" id="PS51721">
    <property type="entry name" value="G_CP"/>
    <property type="match status" value="1"/>
</dbReference>
<dbReference type="AlphaFoldDB" id="A0AA37SLU1"/>
<dbReference type="CDD" id="cd01854">
    <property type="entry name" value="YjeQ_EngC"/>
    <property type="match status" value="1"/>
</dbReference>
<dbReference type="PROSITE" id="PS50936">
    <property type="entry name" value="ENGC_GTPASE"/>
    <property type="match status" value="1"/>
</dbReference>
<reference evidence="13" key="2">
    <citation type="submission" date="2023-01" db="EMBL/GenBank/DDBJ databases">
        <title>Draft genome sequence of Portibacter lacus strain NBRC 108769.</title>
        <authorList>
            <person name="Sun Q."/>
            <person name="Mori K."/>
        </authorList>
    </citation>
    <scope>NUCLEOTIDE SEQUENCE</scope>
    <source>
        <strain evidence="13">NBRC 108769</strain>
    </source>
</reference>
<keyword evidence="5 10" id="KW-0547">Nucleotide-binding</keyword>
<dbReference type="EMBL" id="BSOH01000007">
    <property type="protein sequence ID" value="GLR16756.1"/>
    <property type="molecule type" value="Genomic_DNA"/>
</dbReference>